<dbReference type="InterPro" id="IPR012312">
    <property type="entry name" value="Hemerythrin-like"/>
</dbReference>
<protein>
    <recommendedName>
        <fullName evidence="1">Hemerythrin-like domain-containing protein</fullName>
    </recommendedName>
</protein>
<dbReference type="AlphaFoldDB" id="A0A7I7RXG8"/>
<organism evidence="2 3">
    <name type="scientific">Mycolicibacterium arabiense</name>
    <dbReference type="NCBI Taxonomy" id="1286181"/>
    <lineage>
        <taxon>Bacteria</taxon>
        <taxon>Bacillati</taxon>
        <taxon>Actinomycetota</taxon>
        <taxon>Actinomycetes</taxon>
        <taxon>Mycobacteriales</taxon>
        <taxon>Mycobacteriaceae</taxon>
        <taxon>Mycolicibacterium</taxon>
    </lineage>
</organism>
<evidence type="ECO:0000259" key="1">
    <source>
        <dbReference type="Pfam" id="PF01814"/>
    </source>
</evidence>
<gene>
    <name evidence="2" type="ORF">MARA_21170</name>
</gene>
<dbReference type="Proteomes" id="UP000467428">
    <property type="component" value="Chromosome"/>
</dbReference>
<feature type="domain" description="Hemerythrin-like" evidence="1">
    <location>
        <begin position="28"/>
        <end position="157"/>
    </location>
</feature>
<evidence type="ECO:0000313" key="2">
    <source>
        <dbReference type="EMBL" id="BBY48649.1"/>
    </source>
</evidence>
<dbReference type="RefSeq" id="WP_163918401.1">
    <property type="nucleotide sequence ID" value="NZ_AP022593.1"/>
</dbReference>
<sequence length="227" mass="25231">MNTDPATTDPATAESADTPNVLGMQIAHRVMLRDLDRTIGVTMAMADGGVDITRRRVRAVVRYLESMVDSIHHHHRAEDDILWPVIELRAGAHVDLTALTEDHEALVPKLDGLAETVRKFGASPSRRSAAVVAGRLVDVRNTLAEHIAEEERDTLPVIRRYLSVSDWQDVETRIRRGANMSFELPRIAAAVSADELSALKRDAGPVIGVMLFLLTPRYRRMEKAIWG</sequence>
<geneLocation type="plasmid" evidence="3">
    <name>pjcm18538 dna</name>
</geneLocation>
<name>A0A7I7RXG8_9MYCO</name>
<proteinExistence type="predicted"/>
<reference evidence="2 3" key="1">
    <citation type="journal article" date="2019" name="Emerg. Microbes Infect.">
        <title>Comprehensive subspecies identification of 175 nontuberculous mycobacteria species based on 7547 genomic profiles.</title>
        <authorList>
            <person name="Matsumoto Y."/>
            <person name="Kinjo T."/>
            <person name="Motooka D."/>
            <person name="Nabeya D."/>
            <person name="Jung N."/>
            <person name="Uechi K."/>
            <person name="Horii T."/>
            <person name="Iida T."/>
            <person name="Fujita J."/>
            <person name="Nakamura S."/>
        </authorList>
    </citation>
    <scope>NUCLEOTIDE SEQUENCE [LARGE SCALE GENOMIC DNA]</scope>
    <source>
        <strain evidence="2 3">JCM 18538</strain>
    </source>
</reference>
<keyword evidence="3" id="KW-1185">Reference proteome</keyword>
<dbReference type="Gene3D" id="1.20.120.520">
    <property type="entry name" value="nmb1532 protein domain like"/>
    <property type="match status" value="1"/>
</dbReference>
<dbReference type="Pfam" id="PF01814">
    <property type="entry name" value="Hemerythrin"/>
    <property type="match status" value="1"/>
</dbReference>
<dbReference type="KEGG" id="marz:MARA_21170"/>
<dbReference type="EMBL" id="AP022593">
    <property type="protein sequence ID" value="BBY48649.1"/>
    <property type="molecule type" value="Genomic_DNA"/>
</dbReference>
<dbReference type="CDD" id="cd12108">
    <property type="entry name" value="Hr-like"/>
    <property type="match status" value="1"/>
</dbReference>
<accession>A0A7I7RXG8</accession>
<evidence type="ECO:0000313" key="3">
    <source>
        <dbReference type="Proteomes" id="UP000467428"/>
    </source>
</evidence>